<evidence type="ECO:0000256" key="2">
    <source>
        <dbReference type="ARBA" id="ARBA00007038"/>
    </source>
</evidence>
<evidence type="ECO:0000256" key="13">
    <source>
        <dbReference type="ARBA" id="ARBA00023157"/>
    </source>
</evidence>
<evidence type="ECO:0000256" key="16">
    <source>
        <dbReference type="SAM" id="MobiDB-lite"/>
    </source>
</evidence>
<dbReference type="FunFam" id="2.10.25.10:FF:000178">
    <property type="entry name" value="vacuolar-sorting receptor 1"/>
    <property type="match status" value="1"/>
</dbReference>
<evidence type="ECO:0000313" key="19">
    <source>
        <dbReference type="EMBL" id="CAH1412760.1"/>
    </source>
</evidence>
<evidence type="ECO:0000313" key="20">
    <source>
        <dbReference type="Proteomes" id="UP001157418"/>
    </source>
</evidence>
<comment type="similarity">
    <text evidence="2">Belongs to the VSR (BP-80) family.</text>
</comment>
<dbReference type="Pfam" id="PF13847">
    <property type="entry name" value="Methyltransf_31"/>
    <property type="match status" value="1"/>
</dbReference>
<dbReference type="Pfam" id="PF25011">
    <property type="entry name" value="VSR_TRX"/>
    <property type="match status" value="1"/>
</dbReference>
<keyword evidence="20" id="KW-1185">Reference proteome</keyword>
<dbReference type="CDD" id="cd02440">
    <property type="entry name" value="AdoMet_MTases"/>
    <property type="match status" value="1"/>
</dbReference>
<keyword evidence="12" id="KW-0472">Membrane</keyword>
<evidence type="ECO:0000256" key="15">
    <source>
        <dbReference type="ARBA" id="ARBA00046288"/>
    </source>
</evidence>
<evidence type="ECO:0000256" key="9">
    <source>
        <dbReference type="ARBA" id="ARBA00022927"/>
    </source>
</evidence>
<evidence type="ECO:0000256" key="8">
    <source>
        <dbReference type="ARBA" id="ARBA00022837"/>
    </source>
</evidence>
<dbReference type="PANTHER" id="PTHR22702:SF1">
    <property type="entry name" value="PROTEASE-ASSOCIATED DOMAIN-CONTAINING PROTEIN 1"/>
    <property type="match status" value="1"/>
</dbReference>
<dbReference type="Gene3D" id="2.10.25.10">
    <property type="entry name" value="Laminin"/>
    <property type="match status" value="1"/>
</dbReference>
<dbReference type="Gene3D" id="3.40.50.150">
    <property type="entry name" value="Vaccinia Virus protein VP39"/>
    <property type="match status" value="1"/>
</dbReference>
<keyword evidence="14" id="KW-0325">Glycoprotein</keyword>
<dbReference type="EMBL" id="CAKMRJ010000001">
    <property type="protein sequence ID" value="CAH1412760.1"/>
    <property type="molecule type" value="Genomic_DNA"/>
</dbReference>
<evidence type="ECO:0000256" key="5">
    <source>
        <dbReference type="ARBA" id="ARBA00022692"/>
    </source>
</evidence>
<evidence type="ECO:0000256" key="1">
    <source>
        <dbReference type="ARBA" id="ARBA00004394"/>
    </source>
</evidence>
<keyword evidence="6" id="KW-0732">Signal</keyword>
<keyword evidence="5" id="KW-0812">Transmembrane</keyword>
<feature type="domain" description="Methyltransferase" evidence="17">
    <location>
        <begin position="39"/>
        <end position="87"/>
    </location>
</feature>
<protein>
    <recommendedName>
        <fullName evidence="21">Methyltransferase domain-containing protein</fullName>
    </recommendedName>
</protein>
<evidence type="ECO:0000259" key="17">
    <source>
        <dbReference type="Pfam" id="PF13847"/>
    </source>
</evidence>
<keyword evidence="13" id="KW-1015">Disulfide bond</keyword>
<gene>
    <name evidence="19" type="ORF">LVIROSA_LOCUS754</name>
</gene>
<accession>A0AAU9LFG3</accession>
<evidence type="ECO:0000256" key="6">
    <source>
        <dbReference type="ARBA" id="ARBA00022729"/>
    </source>
</evidence>
<dbReference type="AlphaFoldDB" id="A0AAU9LFG3"/>
<feature type="region of interest" description="Disordered" evidence="16">
    <location>
        <begin position="125"/>
        <end position="152"/>
    </location>
</feature>
<evidence type="ECO:0000256" key="11">
    <source>
        <dbReference type="ARBA" id="ARBA00023034"/>
    </source>
</evidence>
<evidence type="ECO:0000259" key="18">
    <source>
        <dbReference type="Pfam" id="PF25011"/>
    </source>
</evidence>
<keyword evidence="7" id="KW-0677">Repeat</keyword>
<dbReference type="InterPro" id="IPR025714">
    <property type="entry name" value="Methyltranfer_dom"/>
</dbReference>
<dbReference type="Proteomes" id="UP001157418">
    <property type="component" value="Unassembled WGS sequence"/>
</dbReference>
<evidence type="ECO:0000256" key="10">
    <source>
        <dbReference type="ARBA" id="ARBA00022989"/>
    </source>
</evidence>
<keyword evidence="8" id="KW-0106">Calcium</keyword>
<organism evidence="19 20">
    <name type="scientific">Lactuca virosa</name>
    <dbReference type="NCBI Taxonomy" id="75947"/>
    <lineage>
        <taxon>Eukaryota</taxon>
        <taxon>Viridiplantae</taxon>
        <taxon>Streptophyta</taxon>
        <taxon>Embryophyta</taxon>
        <taxon>Tracheophyta</taxon>
        <taxon>Spermatophyta</taxon>
        <taxon>Magnoliopsida</taxon>
        <taxon>eudicotyledons</taxon>
        <taxon>Gunneridae</taxon>
        <taxon>Pentapetalae</taxon>
        <taxon>asterids</taxon>
        <taxon>campanulids</taxon>
        <taxon>Asterales</taxon>
        <taxon>Asteraceae</taxon>
        <taxon>Cichorioideae</taxon>
        <taxon>Cichorieae</taxon>
        <taxon>Lactucinae</taxon>
        <taxon>Lactuca</taxon>
    </lineage>
</organism>
<comment type="caution">
    <text evidence="19">The sequence shown here is derived from an EMBL/GenBank/DDBJ whole genome shotgun (WGS) entry which is preliminary data.</text>
</comment>
<evidence type="ECO:0008006" key="21">
    <source>
        <dbReference type="Google" id="ProtNLM"/>
    </source>
</evidence>
<comment type="subcellular location">
    <subcellularLocation>
        <location evidence="15">Endomembrane system</location>
        <topology evidence="15">Single-pass type I membrane protein</topology>
    </subcellularLocation>
    <subcellularLocation>
        <location evidence="1">Golgi apparatus membrane</location>
    </subcellularLocation>
</comment>
<evidence type="ECO:0000256" key="3">
    <source>
        <dbReference type="ARBA" id="ARBA00022448"/>
    </source>
</evidence>
<keyword evidence="11" id="KW-0333">Golgi apparatus</keyword>
<dbReference type="GO" id="GO:0000139">
    <property type="term" value="C:Golgi membrane"/>
    <property type="evidence" value="ECO:0007669"/>
    <property type="project" value="UniProtKB-SubCell"/>
</dbReference>
<evidence type="ECO:0000256" key="12">
    <source>
        <dbReference type="ARBA" id="ARBA00023136"/>
    </source>
</evidence>
<name>A0AAU9LFG3_9ASTR</name>
<keyword evidence="3" id="KW-0813">Transport</keyword>
<feature type="compositionally biased region" description="Acidic residues" evidence="16">
    <location>
        <begin position="130"/>
        <end position="152"/>
    </location>
</feature>
<proteinExistence type="inferred from homology"/>
<dbReference type="InterPro" id="IPR056858">
    <property type="entry name" value="VSR_TRX"/>
</dbReference>
<evidence type="ECO:0000256" key="7">
    <source>
        <dbReference type="ARBA" id="ARBA00022737"/>
    </source>
</evidence>
<feature type="domain" description="Vacuolar sorting receptor thioredoxin-like" evidence="18">
    <location>
        <begin position="220"/>
        <end position="405"/>
    </location>
</feature>
<reference evidence="19 20" key="1">
    <citation type="submission" date="2022-01" db="EMBL/GenBank/DDBJ databases">
        <authorList>
            <person name="Xiong W."/>
            <person name="Schranz E."/>
        </authorList>
    </citation>
    <scope>NUCLEOTIDE SEQUENCE [LARGE SCALE GENOMIC DNA]</scope>
</reference>
<evidence type="ECO:0000256" key="4">
    <source>
        <dbReference type="ARBA" id="ARBA00022536"/>
    </source>
</evidence>
<keyword evidence="4" id="KW-0245">EGF-like domain</keyword>
<keyword evidence="9" id="KW-0653">Protein transport</keyword>
<dbReference type="GO" id="GO:0015031">
    <property type="term" value="P:protein transport"/>
    <property type="evidence" value="ECO:0007669"/>
    <property type="project" value="UniProtKB-KW"/>
</dbReference>
<evidence type="ECO:0000256" key="14">
    <source>
        <dbReference type="ARBA" id="ARBA00023180"/>
    </source>
</evidence>
<dbReference type="InterPro" id="IPR029063">
    <property type="entry name" value="SAM-dependent_MTases_sf"/>
</dbReference>
<sequence length="500" mass="56359">MIHIDNYRGIDYVVANNEISGRAPDLPYLIKTEDKDLAGWSVLDVGTGNGLLLQELAKQGFSDLIGIDYSEGAINLARSLANRDELIDAIGLHQDGPIKRIMYWESMSRLVAPGGLLEEPVDKTKHWGDLEEEEEEEEEEEVEEQYEEGDLEDGIQSVDTLSSIPTGVETPDVIDLRKQQRKEPEKPLYQVIFGRVSKGLHKFLRRVDIPFLPLIISHGNFWKSFKGAAQILEKGGYSLFTPHYITWYCPQAFTISKQCKSQCINHGRYCAPDPEQDFSTGYEGKDLVIENLRQLCVFKVENESGKAWIWWDYVTYFQIRCPMKEKYNKECVDEVIKSLELDLGKIEKCMGDPNADSDNIVLKEEQDAQIGKGSRGDVTILPTLVVNNRHYRGKLEKGVVLKAICSGFEETTEPAVCLSDGVETNECLENNGGCWHDKSTNVTACKDTFRGRVCECPLVDGVQFNGDGYTSCKLVEGYLLRAAQRNSECKKLADVHFSLI</sequence>
<dbReference type="SUPFAM" id="SSF53335">
    <property type="entry name" value="S-adenosyl-L-methionine-dependent methyltransferases"/>
    <property type="match status" value="1"/>
</dbReference>
<dbReference type="PANTHER" id="PTHR22702">
    <property type="entry name" value="PROTEASE-ASSOCIATED DOMAIN-CONTAINING PROTEIN"/>
    <property type="match status" value="1"/>
</dbReference>
<keyword evidence="10" id="KW-1133">Transmembrane helix</keyword>